<evidence type="ECO:0000313" key="2">
    <source>
        <dbReference type="EnsemblProtists" id="EKX46566"/>
    </source>
</evidence>
<reference evidence="2" key="3">
    <citation type="submission" date="2015-06" db="UniProtKB">
        <authorList>
            <consortium name="EnsemblProtists"/>
        </authorList>
    </citation>
    <scope>IDENTIFICATION</scope>
</reference>
<dbReference type="EnsemblProtists" id="EKX46566">
    <property type="protein sequence ID" value="EKX46566"/>
    <property type="gene ID" value="GUITHDRAFT_152405"/>
</dbReference>
<gene>
    <name evidence="1" type="ORF">GUITHDRAFT_152405</name>
</gene>
<protein>
    <submittedName>
        <fullName evidence="1 2">Uncharacterized protein</fullName>
    </submittedName>
</protein>
<dbReference type="EMBL" id="JH992994">
    <property type="protein sequence ID" value="EKX46566.1"/>
    <property type="molecule type" value="Genomic_DNA"/>
</dbReference>
<keyword evidence="3" id="KW-1185">Reference proteome</keyword>
<dbReference type="RefSeq" id="XP_005833546.1">
    <property type="nucleotide sequence ID" value="XM_005833489.1"/>
</dbReference>
<evidence type="ECO:0000313" key="1">
    <source>
        <dbReference type="EMBL" id="EKX46566.1"/>
    </source>
</evidence>
<dbReference type="Proteomes" id="UP000011087">
    <property type="component" value="Unassembled WGS sequence"/>
</dbReference>
<reference evidence="1 3" key="1">
    <citation type="journal article" date="2012" name="Nature">
        <title>Algal genomes reveal evolutionary mosaicism and the fate of nucleomorphs.</title>
        <authorList>
            <consortium name="DOE Joint Genome Institute"/>
            <person name="Curtis B.A."/>
            <person name="Tanifuji G."/>
            <person name="Burki F."/>
            <person name="Gruber A."/>
            <person name="Irimia M."/>
            <person name="Maruyama S."/>
            <person name="Arias M.C."/>
            <person name="Ball S.G."/>
            <person name="Gile G.H."/>
            <person name="Hirakawa Y."/>
            <person name="Hopkins J.F."/>
            <person name="Kuo A."/>
            <person name="Rensing S.A."/>
            <person name="Schmutz J."/>
            <person name="Symeonidi A."/>
            <person name="Elias M."/>
            <person name="Eveleigh R.J."/>
            <person name="Herman E.K."/>
            <person name="Klute M.J."/>
            <person name="Nakayama T."/>
            <person name="Obornik M."/>
            <person name="Reyes-Prieto A."/>
            <person name="Armbrust E.V."/>
            <person name="Aves S.J."/>
            <person name="Beiko R.G."/>
            <person name="Coutinho P."/>
            <person name="Dacks J.B."/>
            <person name="Durnford D.G."/>
            <person name="Fast N.M."/>
            <person name="Green B.R."/>
            <person name="Grisdale C.J."/>
            <person name="Hempel F."/>
            <person name="Henrissat B."/>
            <person name="Hoppner M.P."/>
            <person name="Ishida K."/>
            <person name="Kim E."/>
            <person name="Koreny L."/>
            <person name="Kroth P.G."/>
            <person name="Liu Y."/>
            <person name="Malik S.B."/>
            <person name="Maier U.G."/>
            <person name="McRose D."/>
            <person name="Mock T."/>
            <person name="Neilson J.A."/>
            <person name="Onodera N.T."/>
            <person name="Poole A.M."/>
            <person name="Pritham E.J."/>
            <person name="Richards T.A."/>
            <person name="Rocap G."/>
            <person name="Roy S.W."/>
            <person name="Sarai C."/>
            <person name="Schaack S."/>
            <person name="Shirato S."/>
            <person name="Slamovits C.H."/>
            <person name="Spencer D.F."/>
            <person name="Suzuki S."/>
            <person name="Worden A.Z."/>
            <person name="Zauner S."/>
            <person name="Barry K."/>
            <person name="Bell C."/>
            <person name="Bharti A.K."/>
            <person name="Crow J.A."/>
            <person name="Grimwood J."/>
            <person name="Kramer R."/>
            <person name="Lindquist E."/>
            <person name="Lucas S."/>
            <person name="Salamov A."/>
            <person name="McFadden G.I."/>
            <person name="Lane C.E."/>
            <person name="Keeling P.J."/>
            <person name="Gray M.W."/>
            <person name="Grigoriev I.V."/>
            <person name="Archibald J.M."/>
        </authorList>
    </citation>
    <scope>NUCLEOTIDE SEQUENCE</scope>
    <source>
        <strain evidence="1 3">CCMP2712</strain>
    </source>
</reference>
<dbReference type="KEGG" id="gtt:GUITHDRAFT_152405"/>
<proteinExistence type="predicted"/>
<organism evidence="1">
    <name type="scientific">Guillardia theta (strain CCMP2712)</name>
    <name type="common">Cryptophyte</name>
    <dbReference type="NCBI Taxonomy" id="905079"/>
    <lineage>
        <taxon>Eukaryota</taxon>
        <taxon>Cryptophyceae</taxon>
        <taxon>Pyrenomonadales</taxon>
        <taxon>Geminigeraceae</taxon>
        <taxon>Guillardia</taxon>
    </lineage>
</organism>
<reference evidence="3" key="2">
    <citation type="submission" date="2012-11" db="EMBL/GenBank/DDBJ databases">
        <authorList>
            <person name="Kuo A."/>
            <person name="Curtis B.A."/>
            <person name="Tanifuji G."/>
            <person name="Burki F."/>
            <person name="Gruber A."/>
            <person name="Irimia M."/>
            <person name="Maruyama S."/>
            <person name="Arias M.C."/>
            <person name="Ball S.G."/>
            <person name="Gile G.H."/>
            <person name="Hirakawa Y."/>
            <person name="Hopkins J.F."/>
            <person name="Rensing S.A."/>
            <person name="Schmutz J."/>
            <person name="Symeonidi A."/>
            <person name="Elias M."/>
            <person name="Eveleigh R.J."/>
            <person name="Herman E.K."/>
            <person name="Klute M.J."/>
            <person name="Nakayama T."/>
            <person name="Obornik M."/>
            <person name="Reyes-Prieto A."/>
            <person name="Armbrust E.V."/>
            <person name="Aves S.J."/>
            <person name="Beiko R.G."/>
            <person name="Coutinho P."/>
            <person name="Dacks J.B."/>
            <person name="Durnford D.G."/>
            <person name="Fast N.M."/>
            <person name="Green B.R."/>
            <person name="Grisdale C."/>
            <person name="Hempe F."/>
            <person name="Henrissat B."/>
            <person name="Hoppner M.P."/>
            <person name="Ishida K.-I."/>
            <person name="Kim E."/>
            <person name="Koreny L."/>
            <person name="Kroth P.G."/>
            <person name="Liu Y."/>
            <person name="Malik S.-B."/>
            <person name="Maier U.G."/>
            <person name="McRose D."/>
            <person name="Mock T."/>
            <person name="Neilson J.A."/>
            <person name="Onodera N.T."/>
            <person name="Poole A.M."/>
            <person name="Pritham E.J."/>
            <person name="Richards T.A."/>
            <person name="Rocap G."/>
            <person name="Roy S.W."/>
            <person name="Sarai C."/>
            <person name="Schaack S."/>
            <person name="Shirato S."/>
            <person name="Slamovits C.H."/>
            <person name="Spencer D.F."/>
            <person name="Suzuki S."/>
            <person name="Worden A.Z."/>
            <person name="Zauner S."/>
            <person name="Barry K."/>
            <person name="Bell C."/>
            <person name="Bharti A.K."/>
            <person name="Crow J.A."/>
            <person name="Grimwood J."/>
            <person name="Kramer R."/>
            <person name="Lindquist E."/>
            <person name="Lucas S."/>
            <person name="Salamov A."/>
            <person name="McFadden G.I."/>
            <person name="Lane C.E."/>
            <person name="Keeling P.J."/>
            <person name="Gray M.W."/>
            <person name="Grigoriev I.V."/>
            <person name="Archibald J.M."/>
        </authorList>
    </citation>
    <scope>NUCLEOTIDE SEQUENCE</scope>
    <source>
        <strain evidence="3">CCMP2712</strain>
    </source>
</reference>
<accession>L1JDG9</accession>
<evidence type="ECO:0000313" key="3">
    <source>
        <dbReference type="Proteomes" id="UP000011087"/>
    </source>
</evidence>
<sequence>MLTNHGAFPIIVIYVQEERRVSTSSFHQRLSKVGRPQQSERGERHFASQKVSVLRGIRTTILPLGTRFQALAPLRILCGARNPRSPADEQVRQVGIRVEGAVAACSRKREEVVEAKVSLTHAVMRDETAACPHSDEEHGYE</sequence>
<dbReference type="AlphaFoldDB" id="L1JDG9"/>
<dbReference type="HOGENOM" id="CLU_1829020_0_0_1"/>
<dbReference type="GeneID" id="17303232"/>
<name>L1JDG9_GUITC</name>
<dbReference type="PaxDb" id="55529-EKX46566"/>